<feature type="compositionally biased region" description="Low complexity" evidence="3">
    <location>
        <begin position="428"/>
        <end position="446"/>
    </location>
</feature>
<dbReference type="PROSITE" id="PS50077">
    <property type="entry name" value="HEAT_REPEAT"/>
    <property type="match status" value="2"/>
</dbReference>
<feature type="region of interest" description="Disordered" evidence="3">
    <location>
        <begin position="1004"/>
        <end position="1027"/>
    </location>
</feature>
<feature type="repeat" description="HEAT" evidence="2">
    <location>
        <begin position="777"/>
        <end position="810"/>
    </location>
</feature>
<dbReference type="InterPro" id="IPR016024">
    <property type="entry name" value="ARM-type_fold"/>
</dbReference>
<evidence type="ECO:0000313" key="4">
    <source>
        <dbReference type="EMBL" id="KAF5365609.1"/>
    </source>
</evidence>
<comment type="caution">
    <text evidence="4">The sequence shown here is derived from an EMBL/GenBank/DDBJ whole genome shotgun (WGS) entry which is preliminary data.</text>
</comment>
<evidence type="ECO:0000256" key="1">
    <source>
        <dbReference type="ARBA" id="ARBA00022737"/>
    </source>
</evidence>
<dbReference type="PANTHER" id="PTHR10648:SF1">
    <property type="entry name" value="SERINE_THREONINE-PROTEIN PHOSPHATASE 4 REGULATORY SUBUNIT 1"/>
    <property type="match status" value="1"/>
</dbReference>
<dbReference type="SUPFAM" id="SSF48371">
    <property type="entry name" value="ARM repeat"/>
    <property type="match status" value="1"/>
</dbReference>
<feature type="region of interest" description="Disordered" evidence="3">
    <location>
        <begin position="343"/>
        <end position="507"/>
    </location>
</feature>
<dbReference type="InterPro" id="IPR051023">
    <property type="entry name" value="PP2A_Regulatory_Subunit_A"/>
</dbReference>
<evidence type="ECO:0000256" key="3">
    <source>
        <dbReference type="SAM" id="MobiDB-lite"/>
    </source>
</evidence>
<protein>
    <recommendedName>
        <fullName evidence="6">ARM repeat-containing protein</fullName>
    </recommendedName>
</protein>
<evidence type="ECO:0008006" key="6">
    <source>
        <dbReference type="Google" id="ProtNLM"/>
    </source>
</evidence>
<dbReference type="Proteomes" id="UP000559256">
    <property type="component" value="Unassembled WGS sequence"/>
</dbReference>
<keyword evidence="5" id="KW-1185">Reference proteome</keyword>
<gene>
    <name evidence="4" type="ORF">D9758_003243</name>
</gene>
<feature type="compositionally biased region" description="Low complexity" evidence="3">
    <location>
        <begin position="385"/>
        <end position="409"/>
    </location>
</feature>
<accession>A0A8H5GIX0</accession>
<dbReference type="PANTHER" id="PTHR10648">
    <property type="entry name" value="SERINE/THREONINE-PROTEIN PHOSPHATASE PP2A 65 KDA REGULATORY SUBUNIT"/>
    <property type="match status" value="1"/>
</dbReference>
<dbReference type="GO" id="GO:0019888">
    <property type="term" value="F:protein phosphatase regulator activity"/>
    <property type="evidence" value="ECO:0007669"/>
    <property type="project" value="TreeGrafter"/>
</dbReference>
<evidence type="ECO:0000256" key="2">
    <source>
        <dbReference type="PROSITE-ProRule" id="PRU00103"/>
    </source>
</evidence>
<dbReference type="AlphaFoldDB" id="A0A8H5GIX0"/>
<dbReference type="InterPro" id="IPR011989">
    <property type="entry name" value="ARM-like"/>
</dbReference>
<proteinExistence type="predicted"/>
<feature type="repeat" description="HEAT" evidence="2">
    <location>
        <begin position="574"/>
        <end position="612"/>
    </location>
</feature>
<feature type="compositionally biased region" description="Polar residues" evidence="3">
    <location>
        <begin position="299"/>
        <end position="308"/>
    </location>
</feature>
<sequence>MSISQSRPNYISLPPNLFINIPSTPTTTQPPHLHSSDLPVFFPISSCSPHTSSALPPNAQLLPSTHLPPESMQRNADVMAEETFPESTDLPVDGAFESEALNALEKIYLFSQSKALYHRIFIATALPDLLEQITPHEAIEYVLPHLSTLATDEDDTVKDAFSSKLVTVIWWFFTHCRVVPGDDVDTDPGGNLSEPDPAGPPIISVQTFTPILGTLLLSPNAAIGGAARQAVVTLLELIKKVNDIESGNSIPGVELEDEFAVGFFGREERTLFEKEILYQVVIGMGRLDDDESDTHDAQNRSSPWRSVNNLVSINGNTPSNTEPYVQFIVSTENGVNGIQSLQRFTGSEEEDNFSLRSGTKRLEDNYNPYFPPVPPARPTYDRTDSPASLPSSGSSISNSGSTTGTTASSSEDEVYLSPSGSDSSLGILPTRSQSPRPSPTLLSSSRFTRDLSPRRSSPSQTPSNDSSVNARQPQESSPSPTASLQHSTLSPACKSPPAEDDNDGDQAAVGRLSSMSLMAAVAASGCLNDPIKGVFVQEVERVARDPVYWVRREVCFAIGALAKVVPEEVVHLSLIPLLDKLVLDKVHHVRHSSLYALPAILSRLPYKARKKLALDVVIRTSMDESVEVRSGVLEALGEVIYTFHTEDKSHEPFNDGTSESPPEELLGMFLGRTQDRRIIDGQEPDDDKRPPGAVDDRRKALDAFFDDASRPLICAFNFPAVALTFGRCRWPTLRETYLSLAQAQVPDIHRTGIERTLAASLGEMAKIVGPENAQRDLLPLWSNAVKHDADDIRMKALECVSSFVSALGTEGQIQVLNYILQTWESGTFRAWRERETITRSLYDIIDVVGQEAWKSVVELEMISLLDSVNAVREAGIHVLPKLWTTLRAKSPLLENLSESLLTMAQSTSSRKRMTFIACQQALVTADDVQDLVVQVDDAFCESIAPLSGDEVLGVRIGVARLVGNLYTGLSRQPKPVPSSLQRILSHLVKDSSLEVRAYVTNSSDNRDSLTQSSVSSRLPVQTHNASRVSTFSRPPVFHAAPEGISSVLI</sequence>
<feature type="region of interest" description="Disordered" evidence="3">
    <location>
        <begin position="288"/>
        <end position="308"/>
    </location>
</feature>
<dbReference type="OrthoDB" id="340346at2759"/>
<feature type="compositionally biased region" description="Low complexity" evidence="3">
    <location>
        <begin position="454"/>
        <end position="467"/>
    </location>
</feature>
<name>A0A8H5GIX0_9AGAR</name>
<dbReference type="GO" id="GO:0005737">
    <property type="term" value="C:cytoplasm"/>
    <property type="evidence" value="ECO:0007669"/>
    <property type="project" value="TreeGrafter"/>
</dbReference>
<feature type="compositionally biased region" description="Polar residues" evidence="3">
    <location>
        <begin position="468"/>
        <end position="490"/>
    </location>
</feature>
<reference evidence="4 5" key="1">
    <citation type="journal article" date="2020" name="ISME J.">
        <title>Uncovering the hidden diversity of litter-decomposition mechanisms in mushroom-forming fungi.</title>
        <authorList>
            <person name="Floudas D."/>
            <person name="Bentzer J."/>
            <person name="Ahren D."/>
            <person name="Johansson T."/>
            <person name="Persson P."/>
            <person name="Tunlid A."/>
        </authorList>
    </citation>
    <scope>NUCLEOTIDE SEQUENCE [LARGE SCALE GENOMIC DNA]</scope>
    <source>
        <strain evidence="4 5">CBS 291.85</strain>
    </source>
</reference>
<dbReference type="EMBL" id="JAACJM010000026">
    <property type="protein sequence ID" value="KAF5365609.1"/>
    <property type="molecule type" value="Genomic_DNA"/>
</dbReference>
<keyword evidence="1" id="KW-0677">Repeat</keyword>
<organism evidence="4 5">
    <name type="scientific">Tetrapyrgos nigripes</name>
    <dbReference type="NCBI Taxonomy" id="182062"/>
    <lineage>
        <taxon>Eukaryota</taxon>
        <taxon>Fungi</taxon>
        <taxon>Dikarya</taxon>
        <taxon>Basidiomycota</taxon>
        <taxon>Agaricomycotina</taxon>
        <taxon>Agaricomycetes</taxon>
        <taxon>Agaricomycetidae</taxon>
        <taxon>Agaricales</taxon>
        <taxon>Marasmiineae</taxon>
        <taxon>Marasmiaceae</taxon>
        <taxon>Tetrapyrgos</taxon>
    </lineage>
</organism>
<dbReference type="Gene3D" id="1.25.10.10">
    <property type="entry name" value="Leucine-rich Repeat Variant"/>
    <property type="match status" value="1"/>
</dbReference>
<evidence type="ECO:0000313" key="5">
    <source>
        <dbReference type="Proteomes" id="UP000559256"/>
    </source>
</evidence>
<dbReference type="InterPro" id="IPR021133">
    <property type="entry name" value="HEAT_type_2"/>
</dbReference>